<accession>A0A241QBD2</accession>
<evidence type="ECO:0000313" key="2">
    <source>
        <dbReference type="EMBL" id="ELV3682490.1"/>
    </source>
</evidence>
<evidence type="ECO:0000313" key="4">
    <source>
        <dbReference type="Proteomes" id="UP000885148"/>
    </source>
</evidence>
<dbReference type="EMBL" id="ABOSXX010000045">
    <property type="protein sequence ID" value="ELV3682490.1"/>
    <property type="molecule type" value="Genomic_DNA"/>
</dbReference>
<comment type="caution">
    <text evidence="3">The sequence shown here is derived from an EMBL/GenBank/DDBJ whole genome shotgun (WGS) entry which is preliminary data.</text>
</comment>
<sequence length="121" mass="14186">MPLSTDVDRVLTFTERLEQILMEMVEKHDHFFDFLRVRGGQNLPQTVSVKNEKFKISIPLIMLILLITRLIVFKLAIMYKLIRSKMLEVKALSKVGQNTHIYLFDLDTVRKLNIKETLCHA</sequence>
<feature type="transmembrane region" description="Helical" evidence="1">
    <location>
        <begin position="56"/>
        <end position="77"/>
    </location>
</feature>
<reference evidence="3" key="1">
    <citation type="journal article" date="2018" name="Genome Biol.">
        <title>SKESA: strategic k-mer extension for scrupulous assemblies.</title>
        <authorList>
            <person name="Souvorov A."/>
            <person name="Agarwala R."/>
            <person name="Lipman D.J."/>
        </authorList>
    </citation>
    <scope>NUCLEOTIDE SEQUENCE</scope>
    <source>
        <strain evidence="3">91871</strain>
    </source>
</reference>
<proteinExistence type="predicted"/>
<gene>
    <name evidence="3" type="ORF">KV121_000594</name>
    <name evidence="2" type="ORF">SGX49_004993</name>
</gene>
<name>A0A241QBD2_CITFR</name>
<dbReference type="EMBL" id="DAESCB010000001">
    <property type="protein sequence ID" value="HBH7040599.1"/>
    <property type="molecule type" value="Genomic_DNA"/>
</dbReference>
<dbReference type="Proteomes" id="UP000885148">
    <property type="component" value="Unassembled WGS sequence"/>
</dbReference>
<organism evidence="3 4">
    <name type="scientific">Citrobacter freundii</name>
    <dbReference type="NCBI Taxonomy" id="546"/>
    <lineage>
        <taxon>Bacteria</taxon>
        <taxon>Pseudomonadati</taxon>
        <taxon>Pseudomonadota</taxon>
        <taxon>Gammaproteobacteria</taxon>
        <taxon>Enterobacterales</taxon>
        <taxon>Enterobacteriaceae</taxon>
        <taxon>Citrobacter</taxon>
        <taxon>Citrobacter freundii complex</taxon>
    </lineage>
</organism>
<evidence type="ECO:0000313" key="3">
    <source>
        <dbReference type="EMBL" id="HBH7040599.1"/>
    </source>
</evidence>
<keyword evidence="1" id="KW-0472">Membrane</keyword>
<protein>
    <submittedName>
        <fullName evidence="3">Uncharacterized protein</fullName>
    </submittedName>
</protein>
<reference evidence="2" key="3">
    <citation type="submission" date="2023-05" db="EMBL/GenBank/DDBJ databases">
        <authorList>
            <consortium name="Clinical and Environmental Microbiology Branch: Whole genome sequencing antimicrobial resistance pathogens in the healthcare setting"/>
        </authorList>
    </citation>
    <scope>NUCLEOTIDE SEQUENCE</scope>
    <source>
        <strain evidence="2">2023GN-00287</strain>
    </source>
</reference>
<keyword evidence="1" id="KW-0812">Transmembrane</keyword>
<reference evidence="3" key="2">
    <citation type="submission" date="2021-07" db="EMBL/GenBank/DDBJ databases">
        <authorList>
            <consortium name="NCBI Pathogen Detection Project"/>
        </authorList>
    </citation>
    <scope>NUCLEOTIDE SEQUENCE</scope>
    <source>
        <strain evidence="3">91871</strain>
    </source>
</reference>
<dbReference type="Proteomes" id="UP001279522">
    <property type="component" value="Unassembled WGS sequence"/>
</dbReference>
<dbReference type="AlphaFoldDB" id="A0A241QBD2"/>
<dbReference type="RefSeq" id="WP_001131407.1">
    <property type="nucleotide sequence ID" value="NZ_CAYEWG010000051.1"/>
</dbReference>
<keyword evidence="1" id="KW-1133">Transmembrane helix</keyword>
<evidence type="ECO:0000256" key="1">
    <source>
        <dbReference type="SAM" id="Phobius"/>
    </source>
</evidence>